<dbReference type="InterPro" id="IPR011011">
    <property type="entry name" value="Znf_FYVE_PHD"/>
</dbReference>
<dbReference type="Pfam" id="PF00628">
    <property type="entry name" value="PHD"/>
    <property type="match status" value="1"/>
</dbReference>
<reference evidence="12" key="1">
    <citation type="submission" date="2023-03" db="EMBL/GenBank/DDBJ databases">
        <title>Chromosome-scale reference genome and RAD-based genetic map of yellow starthistle (Centaurea solstitialis) reveal putative structural variation and QTLs associated with invader traits.</title>
        <authorList>
            <person name="Reatini B."/>
            <person name="Cang F.A."/>
            <person name="Jiang Q."/>
            <person name="Mckibben M.T.W."/>
            <person name="Barker M.S."/>
            <person name="Rieseberg L.H."/>
            <person name="Dlugosch K.M."/>
        </authorList>
    </citation>
    <scope>NUCLEOTIDE SEQUENCE</scope>
    <source>
        <strain evidence="12">CAN-66</strain>
        <tissue evidence="12">Leaf</tissue>
    </source>
</reference>
<dbReference type="Gene3D" id="3.30.40.10">
    <property type="entry name" value="Zinc/RING finger domain, C3HC4 (zinc finger)"/>
    <property type="match status" value="3"/>
</dbReference>
<dbReference type="PROSITE" id="PS50016">
    <property type="entry name" value="ZF_PHD_2"/>
    <property type="match status" value="1"/>
</dbReference>
<dbReference type="FunFam" id="3.30.40.10:FF:000721">
    <property type="entry name" value="Os12g0527800 protein"/>
    <property type="match status" value="1"/>
</dbReference>
<dbReference type="PANTHER" id="PTHR45888">
    <property type="entry name" value="HL01030P-RELATED"/>
    <property type="match status" value="1"/>
</dbReference>
<dbReference type="Proteomes" id="UP001172457">
    <property type="component" value="Chromosome 2"/>
</dbReference>
<keyword evidence="6" id="KW-0805">Transcription regulation</keyword>
<dbReference type="InterPro" id="IPR019787">
    <property type="entry name" value="Znf_PHD-finger"/>
</dbReference>
<keyword evidence="2" id="KW-0479">Metal-binding</keyword>
<dbReference type="EMBL" id="JARYMX010000002">
    <property type="protein sequence ID" value="KAJ9563511.1"/>
    <property type="molecule type" value="Genomic_DNA"/>
</dbReference>
<dbReference type="SMART" id="SM00249">
    <property type="entry name" value="PHD"/>
    <property type="match status" value="3"/>
</dbReference>
<evidence type="ECO:0000256" key="7">
    <source>
        <dbReference type="ARBA" id="ARBA00023163"/>
    </source>
</evidence>
<dbReference type="GO" id="GO:0005634">
    <property type="term" value="C:nucleus"/>
    <property type="evidence" value="ECO:0007669"/>
    <property type="project" value="UniProtKB-SubCell"/>
</dbReference>
<evidence type="ECO:0000256" key="4">
    <source>
        <dbReference type="ARBA" id="ARBA00022771"/>
    </source>
</evidence>
<dbReference type="AlphaFoldDB" id="A0AA38WU04"/>
<comment type="subcellular location">
    <subcellularLocation>
        <location evidence="1">Nucleus</location>
    </subcellularLocation>
</comment>
<feature type="region of interest" description="Disordered" evidence="10">
    <location>
        <begin position="760"/>
        <end position="803"/>
    </location>
</feature>
<dbReference type="FunFam" id="3.30.40.10:FF:000238">
    <property type="entry name" value="PHD finger family protein"/>
    <property type="match status" value="1"/>
</dbReference>
<sequence>MMAFHVACPITCRRICYCKLGFPSELRSEKGRDEFLEAAARVEAIFRNPDLVNNGSRPETVQVLVPKVVVATLPPAPPPPAAPIQAAIVNVGGGGGGGDAAAAEELVSAQNKRAAMQRKAAAASVVAEDYARRFESGDADVVSFVFDFLFAGDLCFDAAQSKGLEMLICYGTGFTKDLSGDEQGVSNAKVMCRLCFSGENEGSDRARKMLSCKSCSKKYHRSCVKSWAQNRGYACAVVHAWFHVGVLMVAMMVCRRTGDPNKLMFCKRCDGAYHCYCQQPPHKNVSSGPYLCPKHTRCHSCASTVPGNGLSVRWFLGYTCCDACGRLFVKGNYCPVCLKVYRDSESTPMVCCDVCQRWVHCHCDGISDEKYLQFQVDNNLQYRCATCRGECYQVRDHEDAVQELWRRRDKADRELTASLRAAAGLPTQEEIFSIQPYSDDDDIVPLSKNEYGRSLKVSLKGVVEKSPKKSKEYVKKSANKKYGKRKGFHAPVFGRSEPRIEGHSDAQSTGFIMGDTKDEDVQSYRSGDLVDGVSSATQTMVPKSMFLTEVPVKMERVLRDQMNRNRSHGADTIDESGKLADKSMNTKGPKLVIHLGTRNKNIVSSPRSDASNLHREQELITSNGNVLSMLMDTVVCSDGMAQQRANDKHLERRDNTSKGENLDHADQTKGLKLRGKEGNTIKIRRLNPENSNAGGAANLTDTQPSLPPVKPRVSFGKRSTEKSDARDQNDGNRGPTSVANSSEKELKPLLRLKFKNPYSDHQTSWAPIGEDDKSSVKGQRSKRKRPSPFMDKSSFAKEDEGVGRSYEDIDSMEDIMDANWIIQKLGKDAIGKVVEVHQRTNNTWHKGTIIEVVEGTSIVSVTLDDGKTSNVDLSKQGIRFFSQKQRR</sequence>
<evidence type="ECO:0000256" key="8">
    <source>
        <dbReference type="ARBA" id="ARBA00023242"/>
    </source>
</evidence>
<evidence type="ECO:0000256" key="1">
    <source>
        <dbReference type="ARBA" id="ARBA00004123"/>
    </source>
</evidence>
<evidence type="ECO:0000256" key="5">
    <source>
        <dbReference type="ARBA" id="ARBA00022833"/>
    </source>
</evidence>
<accession>A0AA38WU04</accession>
<feature type="compositionally biased region" description="Basic and acidic residues" evidence="10">
    <location>
        <begin position="794"/>
        <end position="803"/>
    </location>
</feature>
<organism evidence="12 13">
    <name type="scientific">Centaurea solstitialis</name>
    <name type="common">yellow star-thistle</name>
    <dbReference type="NCBI Taxonomy" id="347529"/>
    <lineage>
        <taxon>Eukaryota</taxon>
        <taxon>Viridiplantae</taxon>
        <taxon>Streptophyta</taxon>
        <taxon>Embryophyta</taxon>
        <taxon>Tracheophyta</taxon>
        <taxon>Spermatophyta</taxon>
        <taxon>Magnoliopsida</taxon>
        <taxon>eudicotyledons</taxon>
        <taxon>Gunneridae</taxon>
        <taxon>Pentapetalae</taxon>
        <taxon>asterids</taxon>
        <taxon>campanulids</taxon>
        <taxon>Asterales</taxon>
        <taxon>Asteraceae</taxon>
        <taxon>Carduoideae</taxon>
        <taxon>Cardueae</taxon>
        <taxon>Centaureinae</taxon>
        <taxon>Centaurea</taxon>
    </lineage>
</organism>
<keyword evidence="7" id="KW-0804">Transcription</keyword>
<keyword evidence="8" id="KW-0539">Nucleus</keyword>
<keyword evidence="5" id="KW-0862">Zinc</keyword>
<protein>
    <recommendedName>
        <fullName evidence="11">PHD-type domain-containing protein</fullName>
    </recommendedName>
</protein>
<feature type="region of interest" description="Disordered" evidence="10">
    <location>
        <begin position="642"/>
        <end position="745"/>
    </location>
</feature>
<gene>
    <name evidence="12" type="ORF">OSB04_008671</name>
</gene>
<feature type="domain" description="PHD-type" evidence="11">
    <location>
        <begin position="331"/>
        <end position="390"/>
    </location>
</feature>
<evidence type="ECO:0000313" key="13">
    <source>
        <dbReference type="Proteomes" id="UP001172457"/>
    </source>
</evidence>
<evidence type="ECO:0000256" key="2">
    <source>
        <dbReference type="ARBA" id="ARBA00022723"/>
    </source>
</evidence>
<feature type="compositionally biased region" description="Basic and acidic residues" evidence="10">
    <location>
        <begin position="718"/>
        <end position="730"/>
    </location>
</feature>
<dbReference type="GO" id="GO:0008270">
    <property type="term" value="F:zinc ion binding"/>
    <property type="evidence" value="ECO:0007669"/>
    <property type="project" value="UniProtKB-KW"/>
</dbReference>
<proteinExistence type="predicted"/>
<dbReference type="SUPFAM" id="SSF57903">
    <property type="entry name" value="FYVE/PHD zinc finger"/>
    <property type="match status" value="2"/>
</dbReference>
<dbReference type="InterPro" id="IPR001965">
    <property type="entry name" value="Znf_PHD"/>
</dbReference>
<feature type="compositionally biased region" description="Basic and acidic residues" evidence="10">
    <location>
        <begin position="645"/>
        <end position="679"/>
    </location>
</feature>
<feature type="compositionally biased region" description="Polar residues" evidence="10">
    <location>
        <begin position="688"/>
        <end position="704"/>
    </location>
</feature>
<keyword evidence="4 9" id="KW-0863">Zinc-finger</keyword>
<dbReference type="PANTHER" id="PTHR45888:SF4">
    <property type="entry name" value="PHD FINGER PROTEIN 10"/>
    <property type="match status" value="1"/>
</dbReference>
<evidence type="ECO:0000256" key="6">
    <source>
        <dbReference type="ARBA" id="ARBA00023015"/>
    </source>
</evidence>
<keyword evidence="13" id="KW-1185">Reference proteome</keyword>
<evidence type="ECO:0000259" key="11">
    <source>
        <dbReference type="PROSITE" id="PS50016"/>
    </source>
</evidence>
<feature type="region of interest" description="Disordered" evidence="10">
    <location>
        <begin position="488"/>
        <end position="513"/>
    </location>
</feature>
<evidence type="ECO:0000256" key="10">
    <source>
        <dbReference type="SAM" id="MobiDB-lite"/>
    </source>
</evidence>
<name>A0AA38WU04_9ASTR</name>
<dbReference type="InterPro" id="IPR013083">
    <property type="entry name" value="Znf_RING/FYVE/PHD"/>
</dbReference>
<evidence type="ECO:0000256" key="3">
    <source>
        <dbReference type="ARBA" id="ARBA00022737"/>
    </source>
</evidence>
<keyword evidence="3" id="KW-0677">Repeat</keyword>
<evidence type="ECO:0000256" key="9">
    <source>
        <dbReference type="PROSITE-ProRule" id="PRU00146"/>
    </source>
</evidence>
<evidence type="ECO:0000313" key="12">
    <source>
        <dbReference type="EMBL" id="KAJ9563511.1"/>
    </source>
</evidence>
<comment type="caution">
    <text evidence="12">The sequence shown here is derived from an EMBL/GenBank/DDBJ whole genome shotgun (WGS) entry which is preliminary data.</text>
</comment>